<dbReference type="PRINTS" id="PR00463">
    <property type="entry name" value="EP450I"/>
</dbReference>
<feature type="binding site" description="axial binding residue" evidence="6">
    <location>
        <position position="451"/>
    </location>
    <ligand>
        <name>heme</name>
        <dbReference type="ChEBI" id="CHEBI:30413"/>
    </ligand>
    <ligandPart>
        <name>Fe</name>
        <dbReference type="ChEBI" id="CHEBI:18248"/>
    </ligandPart>
</feature>
<comment type="similarity">
    <text evidence="2 7">Belongs to the cytochrome P450 family.</text>
</comment>
<proteinExistence type="inferred from homology"/>
<dbReference type="SUPFAM" id="SSF48264">
    <property type="entry name" value="Cytochrome P450"/>
    <property type="match status" value="1"/>
</dbReference>
<reference evidence="8" key="1">
    <citation type="submission" date="2023-02" db="EMBL/GenBank/DDBJ databases">
        <title>Colletotrichum kahawae CIFC_Que2 genome sequencing and assembly.</title>
        <authorList>
            <person name="Baroncelli R."/>
        </authorList>
    </citation>
    <scope>NUCLEOTIDE SEQUENCE</scope>
    <source>
        <strain evidence="8">CIFC_Que2</strain>
    </source>
</reference>
<dbReference type="GO" id="GO:0004497">
    <property type="term" value="F:monooxygenase activity"/>
    <property type="evidence" value="ECO:0007669"/>
    <property type="project" value="UniProtKB-KW"/>
</dbReference>
<dbReference type="Gene3D" id="1.10.630.10">
    <property type="entry name" value="Cytochrome P450"/>
    <property type="match status" value="1"/>
</dbReference>
<dbReference type="GO" id="GO:0005506">
    <property type="term" value="F:iron ion binding"/>
    <property type="evidence" value="ECO:0007669"/>
    <property type="project" value="InterPro"/>
</dbReference>
<dbReference type="PANTHER" id="PTHR24305">
    <property type="entry name" value="CYTOCHROME P450"/>
    <property type="match status" value="1"/>
</dbReference>
<organism evidence="8 9">
    <name type="scientific">Colletotrichum kahawae</name>
    <name type="common">Coffee berry disease fungus</name>
    <dbReference type="NCBI Taxonomy" id="34407"/>
    <lineage>
        <taxon>Eukaryota</taxon>
        <taxon>Fungi</taxon>
        <taxon>Dikarya</taxon>
        <taxon>Ascomycota</taxon>
        <taxon>Pezizomycotina</taxon>
        <taxon>Sordariomycetes</taxon>
        <taxon>Hypocreomycetidae</taxon>
        <taxon>Glomerellales</taxon>
        <taxon>Glomerellaceae</taxon>
        <taxon>Colletotrichum</taxon>
        <taxon>Colletotrichum gloeosporioides species complex</taxon>
    </lineage>
</organism>
<dbReference type="Pfam" id="PF00067">
    <property type="entry name" value="p450"/>
    <property type="match status" value="1"/>
</dbReference>
<dbReference type="CDD" id="cd11062">
    <property type="entry name" value="CYP58-like"/>
    <property type="match status" value="1"/>
</dbReference>
<name>A0AAD9YD05_COLKA</name>
<dbReference type="PANTHER" id="PTHR24305:SF166">
    <property type="entry name" value="CYTOCHROME P450 12A4, MITOCHONDRIAL-RELATED"/>
    <property type="match status" value="1"/>
</dbReference>
<keyword evidence="4 6" id="KW-0479">Metal-binding</keyword>
<dbReference type="GO" id="GO:0020037">
    <property type="term" value="F:heme binding"/>
    <property type="evidence" value="ECO:0007669"/>
    <property type="project" value="InterPro"/>
</dbReference>
<evidence type="ECO:0000256" key="2">
    <source>
        <dbReference type="ARBA" id="ARBA00010617"/>
    </source>
</evidence>
<dbReference type="EMBL" id="VYYT01000211">
    <property type="protein sequence ID" value="KAK2756305.1"/>
    <property type="molecule type" value="Genomic_DNA"/>
</dbReference>
<dbReference type="InterPro" id="IPR017972">
    <property type="entry name" value="Cyt_P450_CS"/>
</dbReference>
<dbReference type="GO" id="GO:0016705">
    <property type="term" value="F:oxidoreductase activity, acting on paired donors, with incorporation or reduction of molecular oxygen"/>
    <property type="evidence" value="ECO:0007669"/>
    <property type="project" value="InterPro"/>
</dbReference>
<keyword evidence="7" id="KW-0503">Monooxygenase</keyword>
<dbReference type="PROSITE" id="PS00086">
    <property type="entry name" value="CYTOCHROME_P450"/>
    <property type="match status" value="1"/>
</dbReference>
<dbReference type="InterPro" id="IPR036396">
    <property type="entry name" value="Cyt_P450_sf"/>
</dbReference>
<accession>A0AAD9YD05</accession>
<evidence type="ECO:0000256" key="5">
    <source>
        <dbReference type="ARBA" id="ARBA00023004"/>
    </source>
</evidence>
<evidence type="ECO:0000256" key="4">
    <source>
        <dbReference type="ARBA" id="ARBA00022723"/>
    </source>
</evidence>
<dbReference type="InterPro" id="IPR002401">
    <property type="entry name" value="Cyt_P450_E_grp-I"/>
</dbReference>
<dbReference type="InterPro" id="IPR001128">
    <property type="entry name" value="Cyt_P450"/>
</dbReference>
<dbReference type="InterPro" id="IPR050121">
    <property type="entry name" value="Cytochrome_P450_monoxygenase"/>
</dbReference>
<keyword evidence="9" id="KW-1185">Reference proteome</keyword>
<evidence type="ECO:0000256" key="7">
    <source>
        <dbReference type="RuleBase" id="RU000461"/>
    </source>
</evidence>
<sequence length="504" mass="56216">MSFANSQSTLAGGCAAPALSYLILRTIYNLFLHPLAKIPGPKLAGATSLWLFYSDFKGHACNDLSKLHKKYGKSSSLLPGVCPIVRIAPDEVSVHDIDVFHKEIYSQNTKFQKSKYYYHAFHSPDSSIFSETNKEVHAKEKRLMSHAFSRANLVGYQKNMYENAAVWVKQLRSYAEAGRVIPLWHATQCLTLDTVSGFSFGSKAGALESEDFHHPLFVGFETFAPLVVLFQQFPFLQPVFGVVQKFMSFGFGPIHQGAEKALDSIKEKKEQQEEESGMIMFDSMVARAESNGVHITPQRLVQNGSLMLGAGTGTTALVLTTAIYHLNKQPDLWSNLQAELLSNFPDSMNEQPDIVQLEKTPLLEACIKEAMRLSIPIRGRWPREVPKGGLKTHGYYLPEGYNVCSSASFYCNDATVFPEPEKFKPQRWIDAEDAHDMQRNLVVFSHGSRACIGQNFAQIELKIALSQIVMNLNPGRTVDQELKFHAHSITSPDGLARVVLGIPK</sequence>
<dbReference type="PRINTS" id="PR00385">
    <property type="entry name" value="P450"/>
</dbReference>
<keyword evidence="5 6" id="KW-0408">Iron</keyword>
<evidence type="ECO:0000256" key="3">
    <source>
        <dbReference type="ARBA" id="ARBA00022617"/>
    </source>
</evidence>
<gene>
    <name evidence="8" type="ORF">CKAH01_05826</name>
</gene>
<dbReference type="Proteomes" id="UP001281614">
    <property type="component" value="Unassembled WGS sequence"/>
</dbReference>
<evidence type="ECO:0000256" key="6">
    <source>
        <dbReference type="PIRSR" id="PIRSR602401-1"/>
    </source>
</evidence>
<evidence type="ECO:0000256" key="1">
    <source>
        <dbReference type="ARBA" id="ARBA00001971"/>
    </source>
</evidence>
<comment type="cofactor">
    <cofactor evidence="1 6">
        <name>heme</name>
        <dbReference type="ChEBI" id="CHEBI:30413"/>
    </cofactor>
</comment>
<keyword evidence="7" id="KW-0560">Oxidoreductase</keyword>
<keyword evidence="3 6" id="KW-0349">Heme</keyword>
<comment type="caution">
    <text evidence="8">The sequence shown here is derived from an EMBL/GenBank/DDBJ whole genome shotgun (WGS) entry which is preliminary data.</text>
</comment>
<evidence type="ECO:0000313" key="8">
    <source>
        <dbReference type="EMBL" id="KAK2756305.1"/>
    </source>
</evidence>
<dbReference type="AlphaFoldDB" id="A0AAD9YD05"/>
<evidence type="ECO:0000313" key="9">
    <source>
        <dbReference type="Proteomes" id="UP001281614"/>
    </source>
</evidence>
<protein>
    <submittedName>
        <fullName evidence="8">Benzoate 4-monooxygenase cytochrome p450</fullName>
    </submittedName>
</protein>